<evidence type="ECO:0000256" key="1">
    <source>
        <dbReference type="SAM" id="MobiDB-lite"/>
    </source>
</evidence>
<keyword evidence="3" id="KW-1185">Reference proteome</keyword>
<evidence type="ECO:0000313" key="2">
    <source>
        <dbReference type="EMBL" id="ESW23261.1"/>
    </source>
</evidence>
<gene>
    <name evidence="2" type="ORF">PHAVU_004G032100g</name>
</gene>
<name>V7C302_PHAVU</name>
<feature type="region of interest" description="Disordered" evidence="1">
    <location>
        <begin position="1"/>
        <end position="40"/>
    </location>
</feature>
<dbReference type="Proteomes" id="UP000000226">
    <property type="component" value="Chromosome 4"/>
</dbReference>
<dbReference type="EMBL" id="CM002291">
    <property type="protein sequence ID" value="ESW23261.1"/>
    <property type="molecule type" value="Genomic_DNA"/>
</dbReference>
<feature type="compositionally biased region" description="Polar residues" evidence="1">
    <location>
        <begin position="1"/>
        <end position="13"/>
    </location>
</feature>
<protein>
    <submittedName>
        <fullName evidence="2">Uncharacterized protein</fullName>
    </submittedName>
</protein>
<accession>V7C302</accession>
<dbReference type="Gramene" id="ESW23261">
    <property type="protein sequence ID" value="ESW23261"/>
    <property type="gene ID" value="PHAVU_004G032100g"/>
</dbReference>
<evidence type="ECO:0000313" key="3">
    <source>
        <dbReference type="Proteomes" id="UP000000226"/>
    </source>
</evidence>
<reference evidence="3" key="1">
    <citation type="journal article" date="2014" name="Nat. Genet.">
        <title>A reference genome for common bean and genome-wide analysis of dual domestications.</title>
        <authorList>
            <person name="Schmutz J."/>
            <person name="McClean P.E."/>
            <person name="Mamidi S."/>
            <person name="Wu G.A."/>
            <person name="Cannon S.B."/>
            <person name="Grimwood J."/>
            <person name="Jenkins J."/>
            <person name="Shu S."/>
            <person name="Song Q."/>
            <person name="Chavarro C."/>
            <person name="Torres-Torres M."/>
            <person name="Geffroy V."/>
            <person name="Moghaddam S.M."/>
            <person name="Gao D."/>
            <person name="Abernathy B."/>
            <person name="Barry K."/>
            <person name="Blair M."/>
            <person name="Brick M.A."/>
            <person name="Chovatia M."/>
            <person name="Gepts P."/>
            <person name="Goodstein D.M."/>
            <person name="Gonzales M."/>
            <person name="Hellsten U."/>
            <person name="Hyten D.L."/>
            <person name="Jia G."/>
            <person name="Kelly J.D."/>
            <person name="Kudrna D."/>
            <person name="Lee R."/>
            <person name="Richard M.M."/>
            <person name="Miklas P.N."/>
            <person name="Osorno J.M."/>
            <person name="Rodrigues J."/>
            <person name="Thareau V."/>
            <person name="Urrea C.A."/>
            <person name="Wang M."/>
            <person name="Yu Y."/>
            <person name="Zhang M."/>
            <person name="Wing R.A."/>
            <person name="Cregan P.B."/>
            <person name="Rokhsar D.S."/>
            <person name="Jackson S.A."/>
        </authorList>
    </citation>
    <scope>NUCLEOTIDE SEQUENCE [LARGE SCALE GENOMIC DNA]</scope>
    <source>
        <strain evidence="3">cv. G19833</strain>
    </source>
</reference>
<sequence length="100" mass="11176">MQPTATYLSSVRQAMQPAGASQVKAPKKSKPLRTSSQPQSKEKLFSKTYFLIPLIPHISIKSTFQFPPNTTIFFLNCSTLASNQSNPAFNSCEMWQHTIP</sequence>
<proteinExistence type="predicted"/>
<dbReference type="AlphaFoldDB" id="V7C302"/>
<organism evidence="2 3">
    <name type="scientific">Phaseolus vulgaris</name>
    <name type="common">Kidney bean</name>
    <name type="synonym">French bean</name>
    <dbReference type="NCBI Taxonomy" id="3885"/>
    <lineage>
        <taxon>Eukaryota</taxon>
        <taxon>Viridiplantae</taxon>
        <taxon>Streptophyta</taxon>
        <taxon>Embryophyta</taxon>
        <taxon>Tracheophyta</taxon>
        <taxon>Spermatophyta</taxon>
        <taxon>Magnoliopsida</taxon>
        <taxon>eudicotyledons</taxon>
        <taxon>Gunneridae</taxon>
        <taxon>Pentapetalae</taxon>
        <taxon>rosids</taxon>
        <taxon>fabids</taxon>
        <taxon>Fabales</taxon>
        <taxon>Fabaceae</taxon>
        <taxon>Papilionoideae</taxon>
        <taxon>50 kb inversion clade</taxon>
        <taxon>NPAAA clade</taxon>
        <taxon>indigoferoid/millettioid clade</taxon>
        <taxon>Phaseoleae</taxon>
        <taxon>Phaseolus</taxon>
    </lineage>
</organism>